<organism evidence="3 4">
    <name type="scientific">Amblyomma americanum</name>
    <name type="common">Lone star tick</name>
    <dbReference type="NCBI Taxonomy" id="6943"/>
    <lineage>
        <taxon>Eukaryota</taxon>
        <taxon>Metazoa</taxon>
        <taxon>Ecdysozoa</taxon>
        <taxon>Arthropoda</taxon>
        <taxon>Chelicerata</taxon>
        <taxon>Arachnida</taxon>
        <taxon>Acari</taxon>
        <taxon>Parasitiformes</taxon>
        <taxon>Ixodida</taxon>
        <taxon>Ixodoidea</taxon>
        <taxon>Ixodidae</taxon>
        <taxon>Amblyomminae</taxon>
        <taxon>Amblyomma</taxon>
    </lineage>
</organism>
<feature type="compositionally biased region" description="Low complexity" evidence="1">
    <location>
        <begin position="70"/>
        <end position="87"/>
    </location>
</feature>
<dbReference type="AlphaFoldDB" id="A0AAQ4EJE5"/>
<feature type="transmembrane region" description="Helical" evidence="2">
    <location>
        <begin position="117"/>
        <end position="139"/>
    </location>
</feature>
<feature type="non-terminal residue" evidence="3">
    <location>
        <position position="371"/>
    </location>
</feature>
<evidence type="ECO:0000313" key="4">
    <source>
        <dbReference type="Proteomes" id="UP001321473"/>
    </source>
</evidence>
<reference evidence="3 4" key="1">
    <citation type="journal article" date="2023" name="Arcadia Sci">
        <title>De novo assembly of a long-read Amblyomma americanum tick genome.</title>
        <authorList>
            <person name="Chou S."/>
            <person name="Poskanzer K.E."/>
            <person name="Rollins M."/>
            <person name="Thuy-Boun P.S."/>
        </authorList>
    </citation>
    <scope>NUCLEOTIDE SEQUENCE [LARGE SCALE GENOMIC DNA]</scope>
    <source>
        <strain evidence="3">F_SG_1</strain>
        <tissue evidence="3">Salivary glands</tissue>
    </source>
</reference>
<comment type="caution">
    <text evidence="3">The sequence shown here is derived from an EMBL/GenBank/DDBJ whole genome shotgun (WGS) entry which is preliminary data.</text>
</comment>
<feature type="compositionally biased region" description="Basic and acidic residues" evidence="1">
    <location>
        <begin position="88"/>
        <end position="101"/>
    </location>
</feature>
<evidence type="ECO:0000256" key="1">
    <source>
        <dbReference type="SAM" id="MobiDB-lite"/>
    </source>
</evidence>
<name>A0AAQ4EJE5_AMBAM</name>
<feature type="compositionally biased region" description="Low complexity" evidence="1">
    <location>
        <begin position="18"/>
        <end position="29"/>
    </location>
</feature>
<gene>
    <name evidence="3" type="ORF">V5799_010716</name>
</gene>
<accession>A0AAQ4EJE5</accession>
<dbReference type="EMBL" id="JARKHS020015077">
    <property type="protein sequence ID" value="KAK8774751.1"/>
    <property type="molecule type" value="Genomic_DNA"/>
</dbReference>
<dbReference type="Proteomes" id="UP001321473">
    <property type="component" value="Unassembled WGS sequence"/>
</dbReference>
<sequence>MSEEGTKSASKISRGGEETTTGEAAGSAEHTPERSAEEANVAQAATPPGSEPHAEPADEVSPGGKGSDIEPAAPEAAATGEAPPKAAEVGDKAAAVRESRRSPHTGSPESQGHMVECVVFAAVIGFVVVVSAAFFYTAYGPRTPVRAQCMAGGLPKTTLRRGARVWHGYEPQLLVCTLGDLRPVSVETLPPDGLCDAILYTHVGSLADFDQQASPNVLALWTQAKAAKRTRFGYSFSVSVLPVQLQQLETFVAKAVRDKSMRVFGMLDAWWNQKITNDSFVAFAATLNSTTRTLPEYERPALVFGVHVNPSTSANGIQFWESHAAILDHVHVLVYQGHNKWPHGDDKEMTCAITFPTPRFAQGKDTGRTMQ</sequence>
<evidence type="ECO:0000256" key="2">
    <source>
        <dbReference type="SAM" id="Phobius"/>
    </source>
</evidence>
<keyword evidence="2" id="KW-0472">Membrane</keyword>
<keyword evidence="4" id="KW-1185">Reference proteome</keyword>
<keyword evidence="2" id="KW-0812">Transmembrane</keyword>
<feature type="region of interest" description="Disordered" evidence="1">
    <location>
        <begin position="1"/>
        <end position="111"/>
    </location>
</feature>
<evidence type="ECO:0000313" key="3">
    <source>
        <dbReference type="EMBL" id="KAK8774751.1"/>
    </source>
</evidence>
<protein>
    <submittedName>
        <fullName evidence="3">Uncharacterized protein</fullName>
    </submittedName>
</protein>
<proteinExistence type="predicted"/>
<keyword evidence="2" id="KW-1133">Transmembrane helix</keyword>